<organism evidence="1 2">
    <name type="scientific">Nitrososphaera gargensis (strain Ga9.2)</name>
    <dbReference type="NCBI Taxonomy" id="1237085"/>
    <lineage>
        <taxon>Archaea</taxon>
        <taxon>Nitrososphaerota</taxon>
        <taxon>Nitrososphaeria</taxon>
        <taxon>Nitrososphaerales</taxon>
        <taxon>Nitrososphaeraceae</taxon>
        <taxon>Nitrososphaera</taxon>
    </lineage>
</organism>
<evidence type="ECO:0000313" key="2">
    <source>
        <dbReference type="Proteomes" id="UP000008037"/>
    </source>
</evidence>
<evidence type="ECO:0000313" key="1">
    <source>
        <dbReference type="EMBL" id="AFU60273.1"/>
    </source>
</evidence>
<dbReference type="RefSeq" id="WP_015020806.1">
    <property type="nucleotide sequence ID" value="NC_018719.1"/>
</dbReference>
<dbReference type="KEGG" id="nga:Ngar_c33580"/>
<accession>K0ILA2</accession>
<protein>
    <submittedName>
        <fullName evidence="1">Uncharacterized protein</fullName>
    </submittedName>
</protein>
<dbReference type="AlphaFoldDB" id="K0ILA2"/>
<dbReference type="OrthoDB" id="9494at2157"/>
<name>K0ILA2_NITGG</name>
<sequence>MLVDDTDLAKKKICLFPRATQSTSVPNRGIYQRLIIASLALHVSSMTRSALAKVIAKKLGITWKNAYNHIMNELNSCLIPSGIVIENGNIPSIRGPRIYQMTGIPCYSLSDIGILVACSLEELDIEVRKSLLQQLLNNNRQRTKVGGRSFIDARQREELVAHLQSYPQFTLELIKSGVIKFLEGKIHHPLDIIPKSNIK</sequence>
<reference evidence="1 2" key="1">
    <citation type="journal article" date="2012" name="Environ. Microbiol.">
        <title>The genome of the ammonia-oxidizing Candidatus Nitrososphaera gargensis: insights into metabolic versatility and environmental adaptations.</title>
        <authorList>
            <person name="Spang A."/>
            <person name="Poehlein A."/>
            <person name="Offre P."/>
            <person name="Zumbragel S."/>
            <person name="Haider S."/>
            <person name="Rychlik N."/>
            <person name="Nowka B."/>
            <person name="Schmeisser C."/>
            <person name="Lebedeva E.V."/>
            <person name="Rattei T."/>
            <person name="Bohm C."/>
            <person name="Schmid M."/>
            <person name="Galushko A."/>
            <person name="Hatzenpichler R."/>
            <person name="Weinmaier T."/>
            <person name="Daniel R."/>
            <person name="Schleper C."/>
            <person name="Spieck E."/>
            <person name="Streit W."/>
            <person name="Wagner M."/>
        </authorList>
    </citation>
    <scope>NUCLEOTIDE SEQUENCE [LARGE SCALE GENOMIC DNA]</scope>
    <source>
        <strain evidence="2">Ga9.2</strain>
    </source>
</reference>
<dbReference type="HOGENOM" id="CLU_116583_0_0_2"/>
<proteinExistence type="predicted"/>
<gene>
    <name evidence="1" type="ordered locus">Ngar_c33580</name>
</gene>
<dbReference type="STRING" id="1237085.Ngar_c33580"/>
<dbReference type="InParanoid" id="K0ILA2"/>
<dbReference type="Proteomes" id="UP000008037">
    <property type="component" value="Chromosome"/>
</dbReference>
<dbReference type="EMBL" id="CP002408">
    <property type="protein sequence ID" value="AFU60273.1"/>
    <property type="molecule type" value="Genomic_DNA"/>
</dbReference>
<keyword evidence="2" id="KW-1185">Reference proteome</keyword>
<dbReference type="GeneID" id="13797168"/>
<dbReference type="BioCyc" id="CNIT1237085:G1324-3358-MONOMER"/>